<dbReference type="InterPro" id="IPR001296">
    <property type="entry name" value="Glyco_trans_1"/>
</dbReference>
<dbReference type="AlphaFoldDB" id="A0A6J6KER5"/>
<dbReference type="SUPFAM" id="SSF53756">
    <property type="entry name" value="UDP-Glycosyltransferase/glycogen phosphorylase"/>
    <property type="match status" value="1"/>
</dbReference>
<evidence type="ECO:0000259" key="1">
    <source>
        <dbReference type="Pfam" id="PF00534"/>
    </source>
</evidence>
<accession>A0A6J6KER5</accession>
<dbReference type="Gene3D" id="3.40.50.2000">
    <property type="entry name" value="Glycogen Phosphorylase B"/>
    <property type="match status" value="2"/>
</dbReference>
<evidence type="ECO:0000313" key="3">
    <source>
        <dbReference type="EMBL" id="CAB4858347.1"/>
    </source>
</evidence>
<sequence>MARALPGSDVYTSFYEPSATYPEMESLDINTMPINRISALRSHHRLAFPLLAPSFSATKIDADVTVCATAGWSHGVRTSGAKIAYWYAPARWLYQLDEYAGPRRSVRAAAKAMAPFLGPWDRHAVASVDRHIALSSVIQNRIRALYRVEVDLLAPPSTFRADGPIDDSLGINPGFILCVARLLPYKNVDVVIEAIKRTPHLQLVIVGRGPEAERLKSLAPKSTVFLEGVTDAQLRSLYRDCCALVAAAHEDFGLTPLEAAAFGRPSAVLASGGFLDTVIDGETGVTFETATPEAVSEAINRVTSETWSEPALIARADTFSEAVFAARLNEIIATTANERRTA</sequence>
<dbReference type="PANTHER" id="PTHR45947:SF3">
    <property type="entry name" value="SULFOQUINOVOSYL TRANSFERASE SQD2"/>
    <property type="match status" value="1"/>
</dbReference>
<reference evidence="2" key="1">
    <citation type="submission" date="2020-05" db="EMBL/GenBank/DDBJ databases">
        <authorList>
            <person name="Chiriac C."/>
            <person name="Salcher M."/>
            <person name="Ghai R."/>
            <person name="Kavagutti S V."/>
        </authorList>
    </citation>
    <scope>NUCLEOTIDE SEQUENCE</scope>
</reference>
<dbReference type="Pfam" id="PF00534">
    <property type="entry name" value="Glycos_transf_1"/>
    <property type="match status" value="1"/>
</dbReference>
<dbReference type="EMBL" id="CAEZWM010000009">
    <property type="protein sequence ID" value="CAB4646963.1"/>
    <property type="molecule type" value="Genomic_DNA"/>
</dbReference>
<dbReference type="InterPro" id="IPR050194">
    <property type="entry name" value="Glycosyltransferase_grp1"/>
</dbReference>
<gene>
    <name evidence="2" type="ORF">UFOPK2242_00181</name>
    <name evidence="3" type="ORF">UFOPK3317_00276</name>
</gene>
<protein>
    <submittedName>
        <fullName evidence="2">Unannotated protein</fullName>
    </submittedName>
</protein>
<dbReference type="GO" id="GO:0016757">
    <property type="term" value="F:glycosyltransferase activity"/>
    <property type="evidence" value="ECO:0007669"/>
    <property type="project" value="InterPro"/>
</dbReference>
<proteinExistence type="predicted"/>
<evidence type="ECO:0000313" key="2">
    <source>
        <dbReference type="EMBL" id="CAB4646963.1"/>
    </source>
</evidence>
<organism evidence="2">
    <name type="scientific">freshwater metagenome</name>
    <dbReference type="NCBI Taxonomy" id="449393"/>
    <lineage>
        <taxon>unclassified sequences</taxon>
        <taxon>metagenomes</taxon>
        <taxon>ecological metagenomes</taxon>
    </lineage>
</organism>
<dbReference type="PANTHER" id="PTHR45947">
    <property type="entry name" value="SULFOQUINOVOSYL TRANSFERASE SQD2"/>
    <property type="match status" value="1"/>
</dbReference>
<dbReference type="EMBL" id="CAFBLK010000030">
    <property type="protein sequence ID" value="CAB4858347.1"/>
    <property type="molecule type" value="Genomic_DNA"/>
</dbReference>
<name>A0A6J6KER5_9ZZZZ</name>
<feature type="domain" description="Glycosyl transferase family 1" evidence="1">
    <location>
        <begin position="173"/>
        <end position="306"/>
    </location>
</feature>